<dbReference type="AlphaFoldDB" id="X1E3U7"/>
<dbReference type="Gene3D" id="3.20.20.480">
    <property type="entry name" value="Trimethylamine methyltransferase-like"/>
    <property type="match status" value="1"/>
</dbReference>
<comment type="caution">
    <text evidence="4">The sequence shown here is derived from an EMBL/GenBank/DDBJ whole genome shotgun (WGS) entry which is preliminary data.</text>
</comment>
<dbReference type="InterPro" id="IPR038601">
    <property type="entry name" value="MttB-like_sf"/>
</dbReference>
<evidence type="ECO:0000256" key="2">
    <source>
        <dbReference type="ARBA" id="ARBA00022603"/>
    </source>
</evidence>
<comment type="similarity">
    <text evidence="1">Belongs to the trimethylamine methyltransferase family.</text>
</comment>
<evidence type="ECO:0000313" key="4">
    <source>
        <dbReference type="EMBL" id="GAH11859.1"/>
    </source>
</evidence>
<organism evidence="4">
    <name type="scientific">marine sediment metagenome</name>
    <dbReference type="NCBI Taxonomy" id="412755"/>
    <lineage>
        <taxon>unclassified sequences</taxon>
        <taxon>metagenomes</taxon>
        <taxon>ecological metagenomes</taxon>
    </lineage>
</organism>
<evidence type="ECO:0000256" key="3">
    <source>
        <dbReference type="ARBA" id="ARBA00022679"/>
    </source>
</evidence>
<dbReference type="GO" id="GO:0015948">
    <property type="term" value="P:methanogenesis"/>
    <property type="evidence" value="ECO:0007669"/>
    <property type="project" value="InterPro"/>
</dbReference>
<keyword evidence="2" id="KW-0489">Methyltransferase</keyword>
<dbReference type="GO" id="GO:0032259">
    <property type="term" value="P:methylation"/>
    <property type="evidence" value="ECO:0007669"/>
    <property type="project" value="UniProtKB-KW"/>
</dbReference>
<dbReference type="InterPro" id="IPR010426">
    <property type="entry name" value="MTTB_MeTrfase"/>
</dbReference>
<feature type="non-terminal residue" evidence="4">
    <location>
        <position position="1"/>
    </location>
</feature>
<name>X1E3U7_9ZZZZ</name>
<protein>
    <submittedName>
        <fullName evidence="4">Uncharacterized protein</fullName>
    </submittedName>
</protein>
<evidence type="ECO:0000256" key="1">
    <source>
        <dbReference type="ARBA" id="ARBA00007137"/>
    </source>
</evidence>
<reference evidence="4" key="1">
    <citation type="journal article" date="2014" name="Front. Microbiol.">
        <title>High frequency of phylogenetically diverse reductive dehalogenase-homologous genes in deep subseafloor sedimentary metagenomes.</title>
        <authorList>
            <person name="Kawai M."/>
            <person name="Futagami T."/>
            <person name="Toyoda A."/>
            <person name="Takaki Y."/>
            <person name="Nishi S."/>
            <person name="Hori S."/>
            <person name="Arai W."/>
            <person name="Tsubouchi T."/>
            <person name="Morono Y."/>
            <person name="Uchiyama I."/>
            <person name="Ito T."/>
            <person name="Fujiyama A."/>
            <person name="Inagaki F."/>
            <person name="Takami H."/>
        </authorList>
    </citation>
    <scope>NUCLEOTIDE SEQUENCE</scope>
    <source>
        <strain evidence="4">Expedition CK06-06</strain>
    </source>
</reference>
<dbReference type="Pfam" id="PF06253">
    <property type="entry name" value="MTTB"/>
    <property type="match status" value="1"/>
</dbReference>
<gene>
    <name evidence="4" type="ORF">S01H4_56176</name>
</gene>
<dbReference type="EMBL" id="BART01032522">
    <property type="protein sequence ID" value="GAH11859.1"/>
    <property type="molecule type" value="Genomic_DNA"/>
</dbReference>
<dbReference type="GO" id="GO:0008168">
    <property type="term" value="F:methyltransferase activity"/>
    <property type="evidence" value="ECO:0007669"/>
    <property type="project" value="UniProtKB-KW"/>
</dbReference>
<accession>X1E3U7</accession>
<sequence length="129" mass="14492">LAAGILDSGNSISYEQYVVDNEIIGMIQRILRGTKVNEETLGFDVIEKVGPGGNFIIEDHTVEHMMDEFFYPNLSVRCNFDIWEERGRPSMLSRANVLVQNILGEYREGVLDTNLVSEIGKAFPGIQNI</sequence>
<keyword evidence="3" id="KW-0808">Transferase</keyword>
<proteinExistence type="inferred from homology"/>